<sequence>MIAWRITQKQFADPPLNGLGGLFASGRWHSRGQQIIYMAESQSLAILESLVHYDTANAPIEQVIISADIAAVSLLTATDIGLDNDDIRGMHVYDLRALGDNWLKQKTSCVLKVPSIITPFDEYNYLINPLHQDFAKIKKIKLTDFRFDKRLLRS</sequence>
<accession>A0A8J2Z622</accession>
<evidence type="ECO:0000313" key="2">
    <source>
        <dbReference type="EMBL" id="GGG03924.1"/>
    </source>
</evidence>
<comment type="caution">
    <text evidence="2">The sequence shown here is derived from an EMBL/GenBank/DDBJ whole genome shotgun (WGS) entry which is preliminary data.</text>
</comment>
<reference evidence="2" key="1">
    <citation type="journal article" date="2014" name="Int. J. Syst. Evol. Microbiol.">
        <title>Complete genome sequence of Corynebacterium casei LMG S-19264T (=DSM 44701T), isolated from a smear-ripened cheese.</title>
        <authorList>
            <consortium name="US DOE Joint Genome Institute (JGI-PGF)"/>
            <person name="Walter F."/>
            <person name="Albersmeier A."/>
            <person name="Kalinowski J."/>
            <person name="Ruckert C."/>
        </authorList>
    </citation>
    <scope>NUCLEOTIDE SEQUENCE</scope>
    <source>
        <strain evidence="2">CGMCC 1.15758</strain>
    </source>
</reference>
<dbReference type="SMART" id="SM00953">
    <property type="entry name" value="RES"/>
    <property type="match status" value="1"/>
</dbReference>
<feature type="domain" description="RES" evidence="1">
    <location>
        <begin position="15"/>
        <end position="141"/>
    </location>
</feature>
<dbReference type="RefSeq" id="WP_117003506.1">
    <property type="nucleotide sequence ID" value="NZ_BMJS01000029.1"/>
</dbReference>
<reference evidence="2" key="2">
    <citation type="submission" date="2020-09" db="EMBL/GenBank/DDBJ databases">
        <authorList>
            <person name="Sun Q."/>
            <person name="Zhou Y."/>
        </authorList>
    </citation>
    <scope>NUCLEOTIDE SEQUENCE</scope>
    <source>
        <strain evidence="2">CGMCC 1.15758</strain>
    </source>
</reference>
<dbReference type="OrthoDB" id="9789501at2"/>
<proteinExistence type="predicted"/>
<name>A0A8J2Z622_9GAMM</name>
<keyword evidence="3" id="KW-1185">Reference proteome</keyword>
<protein>
    <recommendedName>
        <fullName evidence="1">RES domain-containing protein</fullName>
    </recommendedName>
</protein>
<dbReference type="Proteomes" id="UP000636949">
    <property type="component" value="Unassembled WGS sequence"/>
</dbReference>
<dbReference type="AlphaFoldDB" id="A0A8J2Z622"/>
<dbReference type="InterPro" id="IPR014914">
    <property type="entry name" value="RES_dom"/>
</dbReference>
<dbReference type="EMBL" id="BMJS01000029">
    <property type="protein sequence ID" value="GGG03924.1"/>
    <property type="molecule type" value="Genomic_DNA"/>
</dbReference>
<organism evidence="2 3">
    <name type="scientific">Cysteiniphilum litorale</name>
    <dbReference type="NCBI Taxonomy" id="2056700"/>
    <lineage>
        <taxon>Bacteria</taxon>
        <taxon>Pseudomonadati</taxon>
        <taxon>Pseudomonadota</taxon>
        <taxon>Gammaproteobacteria</taxon>
        <taxon>Thiotrichales</taxon>
        <taxon>Fastidiosibacteraceae</taxon>
        <taxon>Cysteiniphilum</taxon>
    </lineage>
</organism>
<evidence type="ECO:0000313" key="3">
    <source>
        <dbReference type="Proteomes" id="UP000636949"/>
    </source>
</evidence>
<dbReference type="Pfam" id="PF08808">
    <property type="entry name" value="RES"/>
    <property type="match status" value="1"/>
</dbReference>
<gene>
    <name evidence="2" type="ORF">GCM10010995_21730</name>
</gene>
<evidence type="ECO:0000259" key="1">
    <source>
        <dbReference type="SMART" id="SM00953"/>
    </source>
</evidence>